<dbReference type="Proteomes" id="UP000764045">
    <property type="component" value="Unassembled WGS sequence"/>
</dbReference>
<dbReference type="PANTHER" id="PTHR12526:SF637">
    <property type="entry name" value="GLYCOSYLTRANSFERASE EPSF-RELATED"/>
    <property type="match status" value="1"/>
</dbReference>
<dbReference type="InterPro" id="IPR001296">
    <property type="entry name" value="Glyco_trans_1"/>
</dbReference>
<name>A0A938WPH0_9BACT</name>
<evidence type="ECO:0000313" key="2">
    <source>
        <dbReference type="EMBL" id="MBM6663075.1"/>
    </source>
</evidence>
<dbReference type="RefSeq" id="WP_205112102.1">
    <property type="nucleotide sequence ID" value="NZ_JACJJL010000043.1"/>
</dbReference>
<dbReference type="Pfam" id="PF00534">
    <property type="entry name" value="Glycos_transf_1"/>
    <property type="match status" value="1"/>
</dbReference>
<reference evidence="2 3" key="1">
    <citation type="journal article" date="2021" name="Sci. Rep.">
        <title>The distribution of antibiotic resistance genes in chicken gut microbiota commensals.</title>
        <authorList>
            <person name="Juricova H."/>
            <person name="Matiasovicova J."/>
            <person name="Kubasova T."/>
            <person name="Cejkova D."/>
            <person name="Rychlik I."/>
        </authorList>
    </citation>
    <scope>NUCLEOTIDE SEQUENCE [LARGE SCALE GENOMIC DNA]</scope>
    <source>
        <strain evidence="2 3">An819</strain>
    </source>
</reference>
<dbReference type="SUPFAM" id="SSF53756">
    <property type="entry name" value="UDP-Glycosyltransferase/glycogen phosphorylase"/>
    <property type="match status" value="1"/>
</dbReference>
<keyword evidence="3" id="KW-1185">Reference proteome</keyword>
<proteinExistence type="predicted"/>
<dbReference type="CDD" id="cd03801">
    <property type="entry name" value="GT4_PimA-like"/>
    <property type="match status" value="1"/>
</dbReference>
<evidence type="ECO:0000259" key="1">
    <source>
        <dbReference type="Pfam" id="PF00534"/>
    </source>
</evidence>
<evidence type="ECO:0000313" key="3">
    <source>
        <dbReference type="Proteomes" id="UP000764045"/>
    </source>
</evidence>
<feature type="domain" description="Glycosyl transferase family 1" evidence="1">
    <location>
        <begin position="192"/>
        <end position="348"/>
    </location>
</feature>
<dbReference type="Gene3D" id="3.40.50.2000">
    <property type="entry name" value="Glycogen Phosphorylase B"/>
    <property type="match status" value="2"/>
</dbReference>
<dbReference type="GO" id="GO:0016757">
    <property type="term" value="F:glycosyltransferase activity"/>
    <property type="evidence" value="ECO:0007669"/>
    <property type="project" value="InterPro"/>
</dbReference>
<gene>
    <name evidence="2" type="ORF">H6B30_15220</name>
</gene>
<comment type="caution">
    <text evidence="2">The sequence shown here is derived from an EMBL/GenBank/DDBJ whole genome shotgun (WGS) entry which is preliminary data.</text>
</comment>
<organism evidence="2 3">
    <name type="scientific">Marseilla massiliensis</name>
    <dbReference type="NCBI Taxonomy" id="1841864"/>
    <lineage>
        <taxon>Bacteria</taxon>
        <taxon>Pseudomonadati</taxon>
        <taxon>Bacteroidota</taxon>
        <taxon>Bacteroidia</taxon>
        <taxon>Bacteroidales</taxon>
        <taxon>Prevotellaceae</taxon>
        <taxon>Marseilla</taxon>
    </lineage>
</organism>
<protein>
    <submittedName>
        <fullName evidence="2">Glycosyltransferase family 4 protein</fullName>
    </submittedName>
</protein>
<dbReference type="PANTHER" id="PTHR12526">
    <property type="entry name" value="GLYCOSYLTRANSFERASE"/>
    <property type="match status" value="1"/>
</dbReference>
<dbReference type="AlphaFoldDB" id="A0A938WPH0"/>
<dbReference type="EMBL" id="JACJJL010000043">
    <property type="protein sequence ID" value="MBM6663075.1"/>
    <property type="molecule type" value="Genomic_DNA"/>
</dbReference>
<sequence>MLDNKIKVGFIGWYSPEDKKALSGTPHKMSDLLKSIGCEVAWIKMEKSKKYFLYQKMMGVIGKISHKCLDCTHSVIGAMLQSKTINMSAVQQCDVLFAPFCSEALYSLRTDKPIIYLSDATFNIMVDYYFKGLSAYAIKQGNKVEQRAMDRSKAFIVSSQWAANSAINDYHQNPSKVHIVEFGANLDDKDIIEKTFDFNGHLHILFLGVDWKRKGGQIAVDACKWLNENGIPATLHIVGIKDLDESVKTLPYIDYVGFLNKNMPEQYNRLVKVIKQCQCMLLPTLQEAAGIAFCESSAYGLPSFSHLTGGTGNYIYNGKNGYLLPLGSTGADFGAKIKACLESGELERMSVTARDVYREKLNWNVWSQKVEVIIRNILEEKNGRNK</sequence>
<accession>A0A938WPH0</accession>